<protein>
    <recommendedName>
        <fullName evidence="6">WD40 repeat-like protein</fullName>
    </recommendedName>
</protein>
<organism evidence="4 5">
    <name type="scientific">Modicella reniformis</name>
    <dbReference type="NCBI Taxonomy" id="1440133"/>
    <lineage>
        <taxon>Eukaryota</taxon>
        <taxon>Fungi</taxon>
        <taxon>Fungi incertae sedis</taxon>
        <taxon>Mucoromycota</taxon>
        <taxon>Mortierellomycotina</taxon>
        <taxon>Mortierellomycetes</taxon>
        <taxon>Mortierellales</taxon>
        <taxon>Mortierellaceae</taxon>
        <taxon>Modicella</taxon>
    </lineage>
</organism>
<dbReference type="Pfam" id="PF00400">
    <property type="entry name" value="WD40"/>
    <property type="match status" value="12"/>
</dbReference>
<dbReference type="PANTHER" id="PTHR19848:SF8">
    <property type="entry name" value="F-BOX AND WD REPEAT DOMAIN CONTAINING 7"/>
    <property type="match status" value="1"/>
</dbReference>
<feature type="repeat" description="WD" evidence="3">
    <location>
        <begin position="1099"/>
        <end position="1140"/>
    </location>
</feature>
<dbReference type="AlphaFoldDB" id="A0A9P6SPC3"/>
<name>A0A9P6SPC3_9FUNG</name>
<feature type="repeat" description="WD" evidence="3">
    <location>
        <begin position="1015"/>
        <end position="1056"/>
    </location>
</feature>
<feature type="repeat" description="WD" evidence="3">
    <location>
        <begin position="1141"/>
        <end position="1177"/>
    </location>
</feature>
<evidence type="ECO:0008006" key="6">
    <source>
        <dbReference type="Google" id="ProtNLM"/>
    </source>
</evidence>
<keyword evidence="2" id="KW-0677">Repeat</keyword>
<dbReference type="Proteomes" id="UP000749646">
    <property type="component" value="Unassembled WGS sequence"/>
</dbReference>
<evidence type="ECO:0000256" key="1">
    <source>
        <dbReference type="ARBA" id="ARBA00022574"/>
    </source>
</evidence>
<evidence type="ECO:0000256" key="3">
    <source>
        <dbReference type="PROSITE-ProRule" id="PRU00221"/>
    </source>
</evidence>
<dbReference type="InterPro" id="IPR027417">
    <property type="entry name" value="P-loop_NTPase"/>
</dbReference>
<dbReference type="Gene3D" id="3.40.50.300">
    <property type="entry name" value="P-loop containing nucleotide triphosphate hydrolases"/>
    <property type="match status" value="1"/>
</dbReference>
<dbReference type="SUPFAM" id="SSF141571">
    <property type="entry name" value="Pentapeptide repeat-like"/>
    <property type="match status" value="1"/>
</dbReference>
<feature type="repeat" description="WD" evidence="3">
    <location>
        <begin position="848"/>
        <end position="889"/>
    </location>
</feature>
<evidence type="ECO:0000313" key="4">
    <source>
        <dbReference type="EMBL" id="KAF9986830.1"/>
    </source>
</evidence>
<feature type="repeat" description="WD" evidence="3">
    <location>
        <begin position="680"/>
        <end position="721"/>
    </location>
</feature>
<dbReference type="PROSITE" id="PS00675">
    <property type="entry name" value="SIGMA54_INTERACT_1"/>
    <property type="match status" value="1"/>
</dbReference>
<dbReference type="PRINTS" id="PR00320">
    <property type="entry name" value="GPROTEINBRPT"/>
</dbReference>
<reference evidence="4" key="1">
    <citation type="journal article" date="2020" name="Fungal Divers.">
        <title>Resolving the Mortierellaceae phylogeny through synthesis of multi-gene phylogenetics and phylogenomics.</title>
        <authorList>
            <person name="Vandepol N."/>
            <person name="Liber J."/>
            <person name="Desiro A."/>
            <person name="Na H."/>
            <person name="Kennedy M."/>
            <person name="Barry K."/>
            <person name="Grigoriev I.V."/>
            <person name="Miller A.N."/>
            <person name="O'Donnell K."/>
            <person name="Stajich J.E."/>
            <person name="Bonito G."/>
        </authorList>
    </citation>
    <scope>NUCLEOTIDE SEQUENCE</scope>
    <source>
        <strain evidence="4">MES-2147</strain>
    </source>
</reference>
<feature type="repeat" description="WD" evidence="3">
    <location>
        <begin position="1057"/>
        <end position="1098"/>
    </location>
</feature>
<dbReference type="InterPro" id="IPR025662">
    <property type="entry name" value="Sigma_54_int_dom_ATP-bd_1"/>
</dbReference>
<dbReference type="Pfam" id="PF00805">
    <property type="entry name" value="Pentapeptide"/>
    <property type="match status" value="1"/>
</dbReference>
<dbReference type="InterPro" id="IPR019775">
    <property type="entry name" value="WD40_repeat_CS"/>
</dbReference>
<dbReference type="PROSITE" id="PS00678">
    <property type="entry name" value="WD_REPEATS_1"/>
    <property type="match status" value="7"/>
</dbReference>
<gene>
    <name evidence="4" type="ORF">BGZ65_006065</name>
</gene>
<dbReference type="SUPFAM" id="SSF52540">
    <property type="entry name" value="P-loop containing nucleoside triphosphate hydrolases"/>
    <property type="match status" value="1"/>
</dbReference>
<dbReference type="PROSITE" id="PS50082">
    <property type="entry name" value="WD_REPEATS_2"/>
    <property type="match status" value="13"/>
</dbReference>
<proteinExistence type="predicted"/>
<evidence type="ECO:0000313" key="5">
    <source>
        <dbReference type="Proteomes" id="UP000749646"/>
    </source>
</evidence>
<dbReference type="SMART" id="SM00320">
    <property type="entry name" value="WD40"/>
    <property type="match status" value="14"/>
</dbReference>
<dbReference type="PANTHER" id="PTHR19848">
    <property type="entry name" value="WD40 REPEAT PROTEIN"/>
    <property type="match status" value="1"/>
</dbReference>
<dbReference type="EMBL" id="JAAAHW010003206">
    <property type="protein sequence ID" value="KAF9986830.1"/>
    <property type="molecule type" value="Genomic_DNA"/>
</dbReference>
<dbReference type="Gene3D" id="2.160.20.80">
    <property type="entry name" value="E3 ubiquitin-protein ligase SopA"/>
    <property type="match status" value="1"/>
</dbReference>
<dbReference type="PROSITE" id="PS50294">
    <property type="entry name" value="WD_REPEATS_REGION"/>
    <property type="match status" value="12"/>
</dbReference>
<sequence length="1221" mass="137038">MDDIAAETILKQLGTNVDPVEQGMNQAFSKSIPLKLAVPPSATPSLLDRIQDMPDIETRLRRLRKQRLKDWKEAMYVPLYGKTTPQDSDKDRFQLMDKVKEFLSSDQKVFVLVGDSGSGKTTFSRALECDLWSAYKKADDHIPLYIDLFAIDRPKYNIIGKRLRKVGFTEVQSMEMMLRRKFVLIFDHYDDIPQLPNFYTSNQSNQPGEWSAKMVIGCHTDYLRSNYHLQQAVITPFSEDQVQDYIKRYLSTQKQFWTMEQYLKALHHSQDLRDLFKTPLLLSLSLEVFPYMIDPGRRYSTMGITKVSFYDTFVEHWLENSKERLEKQHLRPQARATFEKLTADGFTMHGINYMKNLAVEIYKNQRGFPVVEYSRIKDKRTWKDDFFGQDDEKQLLYEACPLKCSGSLYQFIHPSILEYSLSLAVFDPQKVMKITESNSILSRRGSASSFMSFEMQDNEESLVSSVEQGPDPGSPLSWRNFVNEPSILQFLEERVRQEPPFKQQLLGFIEASKKDKKWRTAAANSITILIRAGVQFIGADLRGIMIPGADLSHGIFDSAQLQGADLRKVILHNAWLFKADLSKAQMDGVQFGELPYLLEASEVYSCAYSPDGTSFAVGLKNSNISVYTTSDWKRIRILRDHSHAVNSVVYSTRGDMIASSSDDKTVRLWVAETGVCRKTFNGHNSWVNSAAFSPNGDLVASGGSDKTVQLWNVDTGTCKHTFSGHSNSVWSVVFSPNGELLATGSEDKTVRLWDTDTGNRRNIFSGHSGGIRSVVFSPKGDLIASGSSDHTVRLWDVETQVCRHTLSGHSGLVKSVVFSPRGDMVASGSDDSTVRLWDVETQDCQHVFSGHSHFVRCVTFSSNGDHIISGSHDKTVQSWDVATRTSRHAFNHHSKHVMSVLLSPKYDLVASGYDMTVRLWDERTGASQHTFSGHIDYVSSVALSPKGDMIATGCDDRTVRVCDIKTGTRRHAFGGHTGYVRSVVFSPNGDLLASGSHDKAVRLWDMKTAACRHILIGHSDRVISVIFSSKGDLVASGSDDKTLRLWKTETGKCQHIFSGHSGNVRSVAFSSKGDQIVSGSDDKTVRIWDVETGNCRHTFSGHNDRVNCVVFSPNGDRIVSGSDDKTVRLWNASYGECHVVIESYPSAIDSIAWCSESGVDFLVVGGNDGLIRLWQVNDVRLRWSSTPNRLVLTNTTVQGVRGLSMMDKNLLKQRDAVGEPL</sequence>
<keyword evidence="1 3" id="KW-0853">WD repeat</keyword>
<feature type="repeat" description="WD" evidence="3">
    <location>
        <begin position="890"/>
        <end position="930"/>
    </location>
</feature>
<dbReference type="SUPFAM" id="SSF50978">
    <property type="entry name" value="WD40 repeat-like"/>
    <property type="match status" value="3"/>
</dbReference>
<accession>A0A9P6SPC3</accession>
<feature type="repeat" description="WD" evidence="3">
    <location>
        <begin position="764"/>
        <end position="805"/>
    </location>
</feature>
<dbReference type="CDD" id="cd00200">
    <property type="entry name" value="WD40"/>
    <property type="match status" value="2"/>
</dbReference>
<dbReference type="OrthoDB" id="538223at2759"/>
<feature type="repeat" description="WD" evidence="3">
    <location>
        <begin position="931"/>
        <end position="972"/>
    </location>
</feature>
<dbReference type="Gene3D" id="2.130.10.10">
    <property type="entry name" value="YVTN repeat-like/Quinoprotein amine dehydrogenase"/>
    <property type="match status" value="5"/>
</dbReference>
<dbReference type="InterPro" id="IPR020472">
    <property type="entry name" value="WD40_PAC1"/>
</dbReference>
<feature type="repeat" description="WD" evidence="3">
    <location>
        <begin position="973"/>
        <end position="1014"/>
    </location>
</feature>
<evidence type="ECO:0000256" key="2">
    <source>
        <dbReference type="ARBA" id="ARBA00022737"/>
    </source>
</evidence>
<keyword evidence="5" id="KW-1185">Reference proteome</keyword>
<dbReference type="InterPro" id="IPR036322">
    <property type="entry name" value="WD40_repeat_dom_sf"/>
</dbReference>
<feature type="repeat" description="WD" evidence="3">
    <location>
        <begin position="638"/>
        <end position="679"/>
    </location>
</feature>
<feature type="repeat" description="WD" evidence="3">
    <location>
        <begin position="806"/>
        <end position="847"/>
    </location>
</feature>
<dbReference type="InterPro" id="IPR015943">
    <property type="entry name" value="WD40/YVTN_repeat-like_dom_sf"/>
</dbReference>
<comment type="caution">
    <text evidence="4">The sequence shown here is derived from an EMBL/GenBank/DDBJ whole genome shotgun (WGS) entry which is preliminary data.</text>
</comment>
<feature type="repeat" description="WD" evidence="3">
    <location>
        <begin position="722"/>
        <end position="763"/>
    </location>
</feature>
<dbReference type="InterPro" id="IPR001680">
    <property type="entry name" value="WD40_rpt"/>
</dbReference>
<dbReference type="InterPro" id="IPR001646">
    <property type="entry name" value="5peptide_repeat"/>
</dbReference>